<dbReference type="Proteomes" id="UP000663444">
    <property type="component" value="Chromosome"/>
</dbReference>
<gene>
    <name evidence="1" type="ORF">IWH25_00825</name>
</gene>
<sequence>MTISVDELADLIREIEVEDPIDYGDLPYDEDDLRRLVCQQIHEISDQAEKLGEDNRTTVLLAVAAKLVLENLVLHVRLLQQQGVPLDADAADLLRRLRGGSR</sequence>
<reference evidence="1" key="1">
    <citation type="submission" date="2020-11" db="EMBL/GenBank/DDBJ databases">
        <title>Azospira restricta DSM 18626 genome sequence.</title>
        <authorList>
            <person name="Moe W.M."/>
        </authorList>
    </citation>
    <scope>NUCLEOTIDE SEQUENCE</scope>
    <source>
        <strain evidence="1">DSM 18626</strain>
    </source>
</reference>
<dbReference type="KEGG" id="ares:IWH25_00825"/>
<accession>A0A974Y3Q2</accession>
<organism evidence="1 2">
    <name type="scientific">Azospira restricta</name>
    <dbReference type="NCBI Taxonomy" id="404405"/>
    <lineage>
        <taxon>Bacteria</taxon>
        <taxon>Pseudomonadati</taxon>
        <taxon>Pseudomonadota</taxon>
        <taxon>Betaproteobacteria</taxon>
        <taxon>Rhodocyclales</taxon>
        <taxon>Rhodocyclaceae</taxon>
        <taxon>Azospira</taxon>
    </lineage>
</organism>
<keyword evidence="2" id="KW-1185">Reference proteome</keyword>
<dbReference type="RefSeq" id="WP_203387466.1">
    <property type="nucleotide sequence ID" value="NZ_CP064781.1"/>
</dbReference>
<protein>
    <submittedName>
        <fullName evidence="1">Uncharacterized protein</fullName>
    </submittedName>
</protein>
<dbReference type="EMBL" id="CP064781">
    <property type="protein sequence ID" value="QRJ63936.1"/>
    <property type="molecule type" value="Genomic_DNA"/>
</dbReference>
<proteinExistence type="predicted"/>
<evidence type="ECO:0000313" key="1">
    <source>
        <dbReference type="EMBL" id="QRJ63936.1"/>
    </source>
</evidence>
<dbReference type="AlphaFoldDB" id="A0A974Y3Q2"/>
<evidence type="ECO:0000313" key="2">
    <source>
        <dbReference type="Proteomes" id="UP000663444"/>
    </source>
</evidence>
<name>A0A974Y3Q2_9RHOO</name>